<evidence type="ECO:0000256" key="1">
    <source>
        <dbReference type="SAM" id="MobiDB-lite"/>
    </source>
</evidence>
<feature type="non-terminal residue" evidence="2">
    <location>
        <position position="535"/>
    </location>
</feature>
<reference evidence="2 3" key="1">
    <citation type="submission" date="2018-11" db="EMBL/GenBank/DDBJ databases">
        <authorList>
            <consortium name="Pathogen Informatics"/>
        </authorList>
    </citation>
    <scope>NUCLEOTIDE SEQUENCE [LARGE SCALE GENOMIC DNA]</scope>
    <source>
        <strain>Denwood</strain>
        <strain evidence="3">Zambia</strain>
    </source>
</reference>
<gene>
    <name evidence="2" type="ORF">SMTD_LOCUS12847</name>
</gene>
<accession>A0A183PER1</accession>
<dbReference type="Proteomes" id="UP000269396">
    <property type="component" value="Unassembled WGS sequence"/>
</dbReference>
<feature type="region of interest" description="Disordered" evidence="1">
    <location>
        <begin position="516"/>
        <end position="535"/>
    </location>
</feature>
<dbReference type="AlphaFoldDB" id="A0A183PER1"/>
<protein>
    <submittedName>
        <fullName evidence="2">Uncharacterized protein</fullName>
    </submittedName>
</protein>
<sequence>MHMNFLSACGVYDLGLWQFLHKKSTRSNDTVNSYRNDLLDSNNNNHRKENIIESRYRTILPKPCNKQSSMQFSLLDLKPKRRNARRQTNSLFSSEQNSLLARKVNKNDGGNNTSIGLCKYSSNYTSNGNLHIHPNSANIVLHSANNNPDNQNDGMNINNHVIYDSVVNTSDTVNKPPHLLTVAAAYASQISFTTCNSSDTSQNLSNDSSIPGVQVYPIPWSSDAHNSSLVSTDSLISNVVVNSSIENPVSCCSDNQLHTTKTITTNCDLSCTPVELTQTNNNNSNEINFNHTIMSTNCESNYEYTTDEICSSNDHRNENKNSDHIQMNPSISQNFSSTDIDSALLANNITSCAYIVNNNSTSKSNEGTVYFSSHYDGISTNCQPVSDYLSNDVEVIDLNIPVTVVHLDQNHISADSQLSTTIYDMDSVPNQDFPPSYSNSEATDQGKLSEQLSLAVSCDKDQNNLDNSNNDVNEQSICETTTKVEVSDSHSSELVTTQVSKKESHLSLPPTIFNASYTSSQLNNSNSDKIDYESI</sequence>
<evidence type="ECO:0000313" key="3">
    <source>
        <dbReference type="Proteomes" id="UP000269396"/>
    </source>
</evidence>
<organism evidence="2 3">
    <name type="scientific">Schistosoma mattheei</name>
    <dbReference type="NCBI Taxonomy" id="31246"/>
    <lineage>
        <taxon>Eukaryota</taxon>
        <taxon>Metazoa</taxon>
        <taxon>Spiralia</taxon>
        <taxon>Lophotrochozoa</taxon>
        <taxon>Platyhelminthes</taxon>
        <taxon>Trematoda</taxon>
        <taxon>Digenea</taxon>
        <taxon>Strigeidida</taxon>
        <taxon>Schistosomatoidea</taxon>
        <taxon>Schistosomatidae</taxon>
        <taxon>Schistosoma</taxon>
    </lineage>
</organism>
<keyword evidence="3" id="KW-1185">Reference proteome</keyword>
<proteinExistence type="predicted"/>
<dbReference type="STRING" id="31246.A0A183PER1"/>
<name>A0A183PER1_9TREM</name>
<dbReference type="EMBL" id="UZAL01032877">
    <property type="protein sequence ID" value="VDP62037.1"/>
    <property type="molecule type" value="Genomic_DNA"/>
</dbReference>
<evidence type="ECO:0000313" key="2">
    <source>
        <dbReference type="EMBL" id="VDP62037.1"/>
    </source>
</evidence>
<feature type="compositionally biased region" description="Polar residues" evidence="1">
    <location>
        <begin position="516"/>
        <end position="527"/>
    </location>
</feature>